<dbReference type="Proteomes" id="UP001159042">
    <property type="component" value="Unassembled WGS sequence"/>
</dbReference>
<dbReference type="InterPro" id="IPR027417">
    <property type="entry name" value="P-loop_NTPase"/>
</dbReference>
<reference evidence="6 7" key="1">
    <citation type="journal article" date="2023" name="Insect Mol. Biol.">
        <title>Genome sequencing provides insights into the evolution of gene families encoding plant cell wall-degrading enzymes in longhorned beetles.</title>
        <authorList>
            <person name="Shin N.R."/>
            <person name="Okamura Y."/>
            <person name="Kirsch R."/>
            <person name="Pauchet Y."/>
        </authorList>
    </citation>
    <scope>NUCLEOTIDE SEQUENCE [LARGE SCALE GENOMIC DNA]</scope>
    <source>
        <strain evidence="6">EAD_L_NR</strain>
    </source>
</reference>
<dbReference type="AlphaFoldDB" id="A0AAV8WG20"/>
<dbReference type="SUPFAM" id="SSF52540">
    <property type="entry name" value="P-loop containing nucleoside triphosphate hydrolases"/>
    <property type="match status" value="1"/>
</dbReference>
<organism evidence="6 7">
    <name type="scientific">Exocentrus adspersus</name>
    <dbReference type="NCBI Taxonomy" id="1586481"/>
    <lineage>
        <taxon>Eukaryota</taxon>
        <taxon>Metazoa</taxon>
        <taxon>Ecdysozoa</taxon>
        <taxon>Arthropoda</taxon>
        <taxon>Hexapoda</taxon>
        <taxon>Insecta</taxon>
        <taxon>Pterygota</taxon>
        <taxon>Neoptera</taxon>
        <taxon>Endopterygota</taxon>
        <taxon>Coleoptera</taxon>
        <taxon>Polyphaga</taxon>
        <taxon>Cucujiformia</taxon>
        <taxon>Chrysomeloidea</taxon>
        <taxon>Cerambycidae</taxon>
        <taxon>Lamiinae</taxon>
        <taxon>Acanthocinini</taxon>
        <taxon>Exocentrus</taxon>
    </lineage>
</organism>
<dbReference type="InterPro" id="IPR047499">
    <property type="entry name" value="DD_AK7"/>
</dbReference>
<protein>
    <recommendedName>
        <fullName evidence="8">Adenylate kinase 7</fullName>
    </recommendedName>
</protein>
<keyword evidence="1" id="KW-0808">Transferase</keyword>
<dbReference type="CDD" id="cd22967">
    <property type="entry name" value="DD_AK7"/>
    <property type="match status" value="1"/>
</dbReference>
<feature type="region of interest" description="Disordered" evidence="5">
    <location>
        <begin position="63"/>
        <end position="82"/>
    </location>
</feature>
<dbReference type="GO" id="GO:0006139">
    <property type="term" value="P:nucleobase-containing compound metabolic process"/>
    <property type="evidence" value="ECO:0007669"/>
    <property type="project" value="InterPro"/>
</dbReference>
<dbReference type="Pfam" id="PF05186">
    <property type="entry name" value="Dpy-30"/>
    <property type="match status" value="1"/>
</dbReference>
<evidence type="ECO:0008006" key="8">
    <source>
        <dbReference type="Google" id="ProtNLM"/>
    </source>
</evidence>
<evidence type="ECO:0000313" key="6">
    <source>
        <dbReference type="EMBL" id="KAJ8925523.1"/>
    </source>
</evidence>
<keyword evidence="4" id="KW-0175">Coiled coil</keyword>
<feature type="compositionally biased region" description="Basic residues" evidence="5">
    <location>
        <begin position="65"/>
        <end position="82"/>
    </location>
</feature>
<dbReference type="InterPro" id="IPR000850">
    <property type="entry name" value="Adenylat/UMP-CMP_kin"/>
</dbReference>
<dbReference type="Gene3D" id="1.20.890.10">
    <property type="entry name" value="cAMP-dependent protein kinase regulatory subunit, dimerization-anchoring domain"/>
    <property type="match status" value="1"/>
</dbReference>
<gene>
    <name evidence="6" type="ORF">NQ315_009362</name>
</gene>
<feature type="coiled-coil region" evidence="4">
    <location>
        <begin position="327"/>
        <end position="374"/>
    </location>
</feature>
<sequence>MNSIADQDPTVQPLKAIIHGPPASGKTTLARRLCQLYGAHYVTVETMVEEILQDLVKTFSTTTTKHTRSPLKKERIAHKKPKDKLKDNTIEEELLLEEEEIEEEEDEGKGLIEEWEDQVREITMLMAKSETGTLPDEYVSRLMKAFLVNDVCQRRGYVLDGYPTNIQQAREIFGQAAEDLKPSREREGEVIVPGESGEERGFGPDQVGDIIGNASNKIMPAFVFSLQATDELLCERVMKLPHTVIQSCGYDEANMLRRLAEFRACNTEGNTMLTLFDDNGIHPILLSEIDEETNEPLDFECIWKNVTEILGEPIPGFGLTPEEMNELIRLEQEQKRLELEEFRLERKLREDNARLSYQDKMEKWTNILEKLQMEEEKILAAQSEPLRFYLMKYIFPTLTKGLIEVAKVKPEDPVDYLAEFLFRENPEGKMFDPSYTRDGEQLLEQFETEVEPTLLRSCSSIKNK</sequence>
<keyword evidence="2" id="KW-0547">Nucleotide-binding</keyword>
<evidence type="ECO:0000313" key="7">
    <source>
        <dbReference type="Proteomes" id="UP001159042"/>
    </source>
</evidence>
<dbReference type="InterPro" id="IPR007858">
    <property type="entry name" value="Dpy-30_motif"/>
</dbReference>
<evidence type="ECO:0000256" key="3">
    <source>
        <dbReference type="ARBA" id="ARBA00022777"/>
    </source>
</evidence>
<keyword evidence="3" id="KW-0418">Kinase</keyword>
<evidence type="ECO:0000256" key="5">
    <source>
        <dbReference type="SAM" id="MobiDB-lite"/>
    </source>
</evidence>
<dbReference type="GO" id="GO:0005524">
    <property type="term" value="F:ATP binding"/>
    <property type="evidence" value="ECO:0007669"/>
    <property type="project" value="InterPro"/>
</dbReference>
<accession>A0AAV8WG20</accession>
<dbReference type="Gene3D" id="3.40.50.300">
    <property type="entry name" value="P-loop containing nucleotide triphosphate hydrolases"/>
    <property type="match status" value="1"/>
</dbReference>
<dbReference type="GO" id="GO:0019205">
    <property type="term" value="F:nucleobase-containing compound kinase activity"/>
    <property type="evidence" value="ECO:0007669"/>
    <property type="project" value="InterPro"/>
</dbReference>
<comment type="caution">
    <text evidence="6">The sequence shown here is derived from an EMBL/GenBank/DDBJ whole genome shotgun (WGS) entry which is preliminary data.</text>
</comment>
<dbReference type="EMBL" id="JANEYG010000001">
    <property type="protein sequence ID" value="KAJ8925523.1"/>
    <property type="molecule type" value="Genomic_DNA"/>
</dbReference>
<proteinExistence type="predicted"/>
<dbReference type="PANTHER" id="PTHR23359">
    <property type="entry name" value="NUCLEOTIDE KINASE"/>
    <property type="match status" value="1"/>
</dbReference>
<evidence type="ECO:0000256" key="2">
    <source>
        <dbReference type="ARBA" id="ARBA00022741"/>
    </source>
</evidence>
<evidence type="ECO:0000256" key="1">
    <source>
        <dbReference type="ARBA" id="ARBA00022679"/>
    </source>
</evidence>
<feature type="coiled-coil region" evidence="4">
    <location>
        <begin position="82"/>
        <end position="118"/>
    </location>
</feature>
<name>A0AAV8WG20_9CUCU</name>
<evidence type="ECO:0000256" key="4">
    <source>
        <dbReference type="SAM" id="Coils"/>
    </source>
</evidence>
<keyword evidence="7" id="KW-1185">Reference proteome</keyword>